<dbReference type="SMART" id="SM00355">
    <property type="entry name" value="ZnF_C2H2"/>
    <property type="match status" value="3"/>
</dbReference>
<dbReference type="InterPro" id="IPR036236">
    <property type="entry name" value="Znf_C2H2_sf"/>
</dbReference>
<dbReference type="GO" id="GO:0061061">
    <property type="term" value="P:muscle structure development"/>
    <property type="evidence" value="ECO:0007669"/>
    <property type="project" value="UniProtKB-ARBA"/>
</dbReference>
<evidence type="ECO:0000313" key="13">
    <source>
        <dbReference type="Proteomes" id="UP000030746"/>
    </source>
</evidence>
<dbReference type="FunFam" id="3.30.160.60:FF:002381">
    <property type="entry name" value="Putative spalt protein"/>
    <property type="match status" value="1"/>
</dbReference>
<evidence type="ECO:0000256" key="5">
    <source>
        <dbReference type="ARBA" id="ARBA00022833"/>
    </source>
</evidence>
<evidence type="ECO:0000256" key="9">
    <source>
        <dbReference type="ARBA" id="ARBA00038474"/>
    </source>
</evidence>
<dbReference type="GO" id="GO:0000978">
    <property type="term" value="F:RNA polymerase II cis-regulatory region sequence-specific DNA binding"/>
    <property type="evidence" value="ECO:0007669"/>
    <property type="project" value="TreeGrafter"/>
</dbReference>
<dbReference type="Pfam" id="PF12756">
    <property type="entry name" value="zf-C2H2_2"/>
    <property type="match status" value="1"/>
</dbReference>
<dbReference type="GO" id="GO:0001708">
    <property type="term" value="P:cell fate specification"/>
    <property type="evidence" value="ECO:0007669"/>
    <property type="project" value="UniProtKB-ARBA"/>
</dbReference>
<evidence type="ECO:0000256" key="1">
    <source>
        <dbReference type="ARBA" id="ARBA00004123"/>
    </source>
</evidence>
<dbReference type="PROSITE" id="PS00028">
    <property type="entry name" value="ZINC_FINGER_C2H2_1"/>
    <property type="match status" value="3"/>
</dbReference>
<dbReference type="STRING" id="225164.V4BC74"/>
<feature type="non-terminal residue" evidence="12">
    <location>
        <position position="122"/>
    </location>
</feature>
<feature type="domain" description="C2H2-type" evidence="11">
    <location>
        <begin position="97"/>
        <end position="122"/>
    </location>
</feature>
<sequence length="122" mass="14233">MIDPSENLEEYMEVSKSETSKLEQLVKNIEQKITDPNQCLICQRVLSCKSALQMHYRIHTGERPFKCKICSRSFTTKGNLKTHMGVHRAKPPLRMMHQCPVCHKQFTNLLVLQQHIRMHTGE</sequence>
<dbReference type="GeneID" id="20233865"/>
<dbReference type="GO" id="GO:0009791">
    <property type="term" value="P:post-embryonic development"/>
    <property type="evidence" value="ECO:0007669"/>
    <property type="project" value="UniProtKB-ARBA"/>
</dbReference>
<gene>
    <name evidence="12" type="ORF">LOTGIDRAFT_136980</name>
</gene>
<dbReference type="InterPro" id="IPR051565">
    <property type="entry name" value="Sal_C2H2-zinc-finger"/>
</dbReference>
<feature type="domain" description="C2H2-type" evidence="11">
    <location>
        <begin position="37"/>
        <end position="64"/>
    </location>
</feature>
<evidence type="ECO:0000313" key="12">
    <source>
        <dbReference type="EMBL" id="ESP03712.1"/>
    </source>
</evidence>
<dbReference type="CTD" id="20233865"/>
<dbReference type="Gene3D" id="3.30.160.60">
    <property type="entry name" value="Classic Zinc Finger"/>
    <property type="match status" value="3"/>
</dbReference>
<accession>V4BC74</accession>
<evidence type="ECO:0000256" key="8">
    <source>
        <dbReference type="ARBA" id="ARBA00023242"/>
    </source>
</evidence>
<dbReference type="OrthoDB" id="9998363at2759"/>
<keyword evidence="3" id="KW-0677">Repeat</keyword>
<dbReference type="HOGENOM" id="CLU_002678_42_18_1"/>
<keyword evidence="2" id="KW-0479">Metal-binding</keyword>
<dbReference type="GO" id="GO:0008270">
    <property type="term" value="F:zinc ion binding"/>
    <property type="evidence" value="ECO:0007669"/>
    <property type="project" value="UniProtKB-KW"/>
</dbReference>
<dbReference type="InterPro" id="IPR013087">
    <property type="entry name" value="Znf_C2H2_type"/>
</dbReference>
<dbReference type="GO" id="GO:0005634">
    <property type="term" value="C:nucleus"/>
    <property type="evidence" value="ECO:0007669"/>
    <property type="project" value="UniProtKB-SubCell"/>
</dbReference>
<keyword evidence="6" id="KW-0805">Transcription regulation</keyword>
<dbReference type="GO" id="GO:0000981">
    <property type="term" value="F:DNA-binding transcription factor activity, RNA polymerase II-specific"/>
    <property type="evidence" value="ECO:0007669"/>
    <property type="project" value="TreeGrafter"/>
</dbReference>
<keyword evidence="7" id="KW-0804">Transcription</keyword>
<evidence type="ECO:0000256" key="7">
    <source>
        <dbReference type="ARBA" id="ARBA00023163"/>
    </source>
</evidence>
<keyword evidence="8" id="KW-0539">Nucleus</keyword>
<keyword evidence="4 10" id="KW-0863">Zinc-finger</keyword>
<dbReference type="GO" id="GO:0048699">
    <property type="term" value="P:generation of neurons"/>
    <property type="evidence" value="ECO:0007669"/>
    <property type="project" value="UniProtKB-ARBA"/>
</dbReference>
<comment type="subcellular location">
    <subcellularLocation>
        <location evidence="1">Nucleus</location>
    </subcellularLocation>
</comment>
<comment type="similarity">
    <text evidence="9">Belongs to the sal C2H2-type zinc-finger protein family.</text>
</comment>
<dbReference type="Proteomes" id="UP000030746">
    <property type="component" value="Unassembled WGS sequence"/>
</dbReference>
<dbReference type="GO" id="GO:0048646">
    <property type="term" value="P:anatomical structure formation involved in morphogenesis"/>
    <property type="evidence" value="ECO:0007669"/>
    <property type="project" value="UniProtKB-ARBA"/>
</dbReference>
<dbReference type="OMA" id="ICGKSCD"/>
<dbReference type="EMBL" id="KB199906">
    <property type="protein sequence ID" value="ESP03712.1"/>
    <property type="molecule type" value="Genomic_DNA"/>
</dbReference>
<evidence type="ECO:0000256" key="4">
    <source>
        <dbReference type="ARBA" id="ARBA00022771"/>
    </source>
</evidence>
<dbReference type="AlphaFoldDB" id="V4BC74"/>
<evidence type="ECO:0000256" key="3">
    <source>
        <dbReference type="ARBA" id="ARBA00022737"/>
    </source>
</evidence>
<dbReference type="PANTHER" id="PTHR23233">
    <property type="entry name" value="SAL-LIKE PROTEIN"/>
    <property type="match status" value="1"/>
</dbReference>
<dbReference type="InterPro" id="IPR041661">
    <property type="entry name" value="ZN622/Rei1/Reh1_Znf-C2H2"/>
</dbReference>
<dbReference type="PANTHER" id="PTHR23233:SF84">
    <property type="entry name" value="FI23031P1"/>
    <property type="match status" value="1"/>
</dbReference>
<evidence type="ECO:0000256" key="10">
    <source>
        <dbReference type="PROSITE-ProRule" id="PRU00042"/>
    </source>
</evidence>
<dbReference type="RefSeq" id="XP_009045569.1">
    <property type="nucleotide sequence ID" value="XM_009047321.1"/>
</dbReference>
<dbReference type="Pfam" id="PF00096">
    <property type="entry name" value="zf-C2H2"/>
    <property type="match status" value="2"/>
</dbReference>
<proteinExistence type="inferred from homology"/>
<feature type="domain" description="C2H2-type" evidence="11">
    <location>
        <begin position="65"/>
        <end position="92"/>
    </location>
</feature>
<name>V4BC74_LOTGI</name>
<evidence type="ECO:0000259" key="11">
    <source>
        <dbReference type="PROSITE" id="PS50157"/>
    </source>
</evidence>
<dbReference type="PROSITE" id="PS50157">
    <property type="entry name" value="ZINC_FINGER_C2H2_2"/>
    <property type="match status" value="3"/>
</dbReference>
<evidence type="ECO:0000256" key="2">
    <source>
        <dbReference type="ARBA" id="ARBA00022723"/>
    </source>
</evidence>
<dbReference type="SUPFAM" id="SSF57667">
    <property type="entry name" value="beta-beta-alpha zinc fingers"/>
    <property type="match status" value="2"/>
</dbReference>
<evidence type="ECO:0000256" key="6">
    <source>
        <dbReference type="ARBA" id="ARBA00023015"/>
    </source>
</evidence>
<keyword evidence="13" id="KW-1185">Reference proteome</keyword>
<dbReference type="GO" id="GO:0048513">
    <property type="term" value="P:animal organ development"/>
    <property type="evidence" value="ECO:0007669"/>
    <property type="project" value="UniProtKB-ARBA"/>
</dbReference>
<keyword evidence="5" id="KW-0862">Zinc</keyword>
<organism evidence="12 13">
    <name type="scientific">Lottia gigantea</name>
    <name type="common">Giant owl limpet</name>
    <dbReference type="NCBI Taxonomy" id="225164"/>
    <lineage>
        <taxon>Eukaryota</taxon>
        <taxon>Metazoa</taxon>
        <taxon>Spiralia</taxon>
        <taxon>Lophotrochozoa</taxon>
        <taxon>Mollusca</taxon>
        <taxon>Gastropoda</taxon>
        <taxon>Patellogastropoda</taxon>
        <taxon>Lottioidea</taxon>
        <taxon>Lottiidae</taxon>
        <taxon>Lottia</taxon>
    </lineage>
</organism>
<dbReference type="KEGG" id="lgi:LOTGIDRAFT_136980"/>
<protein>
    <recommendedName>
        <fullName evidence="11">C2H2-type domain-containing protein</fullName>
    </recommendedName>
</protein>
<reference evidence="12 13" key="1">
    <citation type="journal article" date="2013" name="Nature">
        <title>Insights into bilaterian evolution from three spiralian genomes.</title>
        <authorList>
            <person name="Simakov O."/>
            <person name="Marletaz F."/>
            <person name="Cho S.J."/>
            <person name="Edsinger-Gonzales E."/>
            <person name="Havlak P."/>
            <person name="Hellsten U."/>
            <person name="Kuo D.H."/>
            <person name="Larsson T."/>
            <person name="Lv J."/>
            <person name="Arendt D."/>
            <person name="Savage R."/>
            <person name="Osoegawa K."/>
            <person name="de Jong P."/>
            <person name="Grimwood J."/>
            <person name="Chapman J.A."/>
            <person name="Shapiro H."/>
            <person name="Aerts A."/>
            <person name="Otillar R.P."/>
            <person name="Terry A.Y."/>
            <person name="Boore J.L."/>
            <person name="Grigoriev I.V."/>
            <person name="Lindberg D.R."/>
            <person name="Seaver E.C."/>
            <person name="Weisblat D.A."/>
            <person name="Putnam N.H."/>
            <person name="Rokhsar D.S."/>
        </authorList>
    </citation>
    <scope>NUCLEOTIDE SEQUENCE [LARGE SCALE GENOMIC DNA]</scope>
</reference>
<dbReference type="FunFam" id="3.30.160.60:FF:000025">
    <property type="entry name" value="Spalt-like transcription factor 1"/>
    <property type="match status" value="1"/>
</dbReference>